<dbReference type="CDD" id="cd07735">
    <property type="entry name" value="class_II_PDE_MBL-fold"/>
    <property type="match status" value="1"/>
</dbReference>
<dbReference type="GO" id="GO:0047555">
    <property type="term" value="F:3',5'-cyclic-GMP phosphodiesterase activity"/>
    <property type="evidence" value="ECO:0007669"/>
    <property type="project" value="TreeGrafter"/>
</dbReference>
<dbReference type="GO" id="GO:1902660">
    <property type="term" value="P:negative regulation of glucose mediated signaling pathway"/>
    <property type="evidence" value="ECO:0007669"/>
    <property type="project" value="TreeGrafter"/>
</dbReference>
<comment type="similarity">
    <text evidence="1">Belongs to the cyclic nucleotide phosphodiesterase class-II family.</text>
</comment>
<dbReference type="PANTHER" id="PTHR28283">
    <property type="entry name" value="3',5'-CYCLIC-NUCLEOTIDE PHOSPHODIESTERASE 1"/>
    <property type="match status" value="1"/>
</dbReference>
<dbReference type="PIRSF" id="PIRSF000962">
    <property type="entry name" value="Cyc_nuc_PDEase"/>
    <property type="match status" value="1"/>
</dbReference>
<dbReference type="EMBL" id="KV454012">
    <property type="protein sequence ID" value="ODV97404.1"/>
    <property type="molecule type" value="Genomic_DNA"/>
</dbReference>
<dbReference type="SUPFAM" id="SSF56281">
    <property type="entry name" value="Metallo-hydrolase/oxidoreductase"/>
    <property type="match status" value="1"/>
</dbReference>
<dbReference type="PANTHER" id="PTHR28283:SF1">
    <property type="entry name" value="3',5'-CYCLIC-NUCLEOTIDE PHOSPHODIESTERASE 1"/>
    <property type="match status" value="1"/>
</dbReference>
<dbReference type="STRING" id="669874.A0A1E4U092"/>
<protein>
    <recommendedName>
        <fullName evidence="4">3',5'-cyclic-nucleotide phosphodiesterase</fullName>
    </recommendedName>
</protein>
<organism evidence="2 3">
    <name type="scientific">Pachysolen tannophilus NRRL Y-2460</name>
    <dbReference type="NCBI Taxonomy" id="669874"/>
    <lineage>
        <taxon>Eukaryota</taxon>
        <taxon>Fungi</taxon>
        <taxon>Dikarya</taxon>
        <taxon>Ascomycota</taxon>
        <taxon>Saccharomycotina</taxon>
        <taxon>Pichiomycetes</taxon>
        <taxon>Pachysolenaceae</taxon>
        <taxon>Pachysolen</taxon>
    </lineage>
</organism>
<dbReference type="InterPro" id="IPR000396">
    <property type="entry name" value="Pdiesterase2"/>
</dbReference>
<dbReference type="GO" id="GO:0006198">
    <property type="term" value="P:cAMP catabolic process"/>
    <property type="evidence" value="ECO:0007669"/>
    <property type="project" value="UniProtKB-UniRule"/>
</dbReference>
<dbReference type="InterPro" id="IPR036866">
    <property type="entry name" value="RibonucZ/Hydroxyglut_hydro"/>
</dbReference>
<dbReference type="GO" id="GO:0004115">
    <property type="term" value="F:3',5'-cyclic-AMP phosphodiesterase activity"/>
    <property type="evidence" value="ECO:0007669"/>
    <property type="project" value="UniProtKB-UniRule"/>
</dbReference>
<proteinExistence type="inferred from homology"/>
<keyword evidence="3" id="KW-1185">Reference proteome</keyword>
<accession>A0A1E4U092</accession>
<evidence type="ECO:0008006" key="4">
    <source>
        <dbReference type="Google" id="ProtNLM"/>
    </source>
</evidence>
<sequence>MSLKPIVIDNLQNQDSKFELTVLGCSGGPLDGRNCSYLLKNTTLTYNEIVDKDLKDQFICIDAGSGISALSDLINNIKNKKVMSENYLLELYTDSLSVDAYTNCQTLIPFNWSAKEKEKISPYGYSINILKLLKNIFITHSHFDHLSAAIINSPALHSKIVYGSNVTLSNIKKNIFNDAVWPNLITQDGTFLELKELLQGEWFPLNKTYRIKCFQNNHGSYLDNITGERKIYESSAYLINHLNSGRNLLLFGDVEPDSESKQNNYAGKNHIIWNEISQFIINGNLAGIMIECSNLPITNSNEPLYGHMSPLHLISEFLNLRDIVLEKLLQKKGNNNNICNNNNNSCLKGLNVIITHIKESEDGLDPRKRILKELQRLDEMNNLGLIFTIALPGLTYVL</sequence>
<dbReference type="OrthoDB" id="258495at2759"/>
<keyword evidence="1" id="KW-0378">Hydrolase</keyword>
<name>A0A1E4U092_PACTA</name>
<evidence type="ECO:0000313" key="2">
    <source>
        <dbReference type="EMBL" id="ODV97404.1"/>
    </source>
</evidence>
<evidence type="ECO:0000256" key="1">
    <source>
        <dbReference type="PIRNR" id="PIRNR000962"/>
    </source>
</evidence>
<keyword evidence="1" id="KW-0114">cAMP</keyword>
<gene>
    <name evidence="2" type="ORF">PACTADRAFT_1971</name>
</gene>
<reference evidence="3" key="1">
    <citation type="submission" date="2016-05" db="EMBL/GenBank/DDBJ databases">
        <title>Comparative genomics of biotechnologically important yeasts.</title>
        <authorList>
            <consortium name="DOE Joint Genome Institute"/>
            <person name="Riley R."/>
            <person name="Haridas S."/>
            <person name="Wolfe K.H."/>
            <person name="Lopes M.R."/>
            <person name="Hittinger C.T."/>
            <person name="Goker M."/>
            <person name="Salamov A."/>
            <person name="Wisecaver J."/>
            <person name="Long T.M."/>
            <person name="Aerts A.L."/>
            <person name="Barry K."/>
            <person name="Choi C."/>
            <person name="Clum A."/>
            <person name="Coughlan A.Y."/>
            <person name="Deshpande S."/>
            <person name="Douglass A.P."/>
            <person name="Hanson S.J."/>
            <person name="Klenk H.-P."/>
            <person name="Labutti K."/>
            <person name="Lapidus A."/>
            <person name="Lindquist E."/>
            <person name="Lipzen A."/>
            <person name="Meier-Kolthoff J.P."/>
            <person name="Ohm R.A."/>
            <person name="Otillar R.P."/>
            <person name="Pangilinan J."/>
            <person name="Peng Y."/>
            <person name="Rokas A."/>
            <person name="Rosa C.A."/>
            <person name="Scheuner C."/>
            <person name="Sibirny A.A."/>
            <person name="Slot J.C."/>
            <person name="Stielow J.B."/>
            <person name="Sun H."/>
            <person name="Kurtzman C.P."/>
            <person name="Blackwell M."/>
            <person name="Grigoriev I.V."/>
            <person name="Jeffries T.W."/>
        </authorList>
    </citation>
    <scope>NUCLEOTIDE SEQUENCE [LARGE SCALE GENOMIC DNA]</scope>
    <source>
        <strain evidence="3">NRRL Y-2460</strain>
    </source>
</reference>
<dbReference type="Pfam" id="PF02112">
    <property type="entry name" value="PDEase_II"/>
    <property type="match status" value="1"/>
</dbReference>
<dbReference type="Gene3D" id="3.60.15.10">
    <property type="entry name" value="Ribonuclease Z/Hydroxyacylglutathione hydrolase-like"/>
    <property type="match status" value="1"/>
</dbReference>
<evidence type="ECO:0000313" key="3">
    <source>
        <dbReference type="Proteomes" id="UP000094236"/>
    </source>
</evidence>
<dbReference type="AlphaFoldDB" id="A0A1E4U092"/>
<dbReference type="Proteomes" id="UP000094236">
    <property type="component" value="Unassembled WGS sequence"/>
</dbReference>
<dbReference type="PRINTS" id="PR00388">
    <property type="entry name" value="PDIESTERASE2"/>
</dbReference>